<feature type="signal peptide" evidence="2">
    <location>
        <begin position="1"/>
        <end position="20"/>
    </location>
</feature>
<evidence type="ECO:0000256" key="2">
    <source>
        <dbReference type="SAM" id="SignalP"/>
    </source>
</evidence>
<protein>
    <recommendedName>
        <fullName evidence="5">Cobalt-zinc-cadmium resistance protein</fullName>
    </recommendedName>
</protein>
<evidence type="ECO:0008006" key="5">
    <source>
        <dbReference type="Google" id="ProtNLM"/>
    </source>
</evidence>
<sequence>MRKWLAILLLVLVPLQFSWAAVNAYCQHESGPTASHAGHHTHDHQPQAQSDETEGGTNAMMSADADCVTCHAGCVLWTMPSHHDPVRILASLTSSADPGAMLVSPPAARPERPQWASFSPI</sequence>
<evidence type="ECO:0000256" key="1">
    <source>
        <dbReference type="SAM" id="MobiDB-lite"/>
    </source>
</evidence>
<evidence type="ECO:0000313" key="4">
    <source>
        <dbReference type="Proteomes" id="UP000518288"/>
    </source>
</evidence>
<feature type="region of interest" description="Disordered" evidence="1">
    <location>
        <begin position="30"/>
        <end position="59"/>
    </location>
</feature>
<dbReference type="RefSeq" id="WP_179633833.1">
    <property type="nucleotide sequence ID" value="NZ_JACCFH010000001.1"/>
</dbReference>
<name>A0A7Y9R0L4_9BURK</name>
<dbReference type="AlphaFoldDB" id="A0A7Y9R0L4"/>
<dbReference type="Proteomes" id="UP000518288">
    <property type="component" value="Unassembled WGS sequence"/>
</dbReference>
<organism evidence="3 4">
    <name type="scientific">Sphaerotilus montanus</name>
    <dbReference type="NCBI Taxonomy" id="522889"/>
    <lineage>
        <taxon>Bacteria</taxon>
        <taxon>Pseudomonadati</taxon>
        <taxon>Pseudomonadota</taxon>
        <taxon>Betaproteobacteria</taxon>
        <taxon>Burkholderiales</taxon>
        <taxon>Sphaerotilaceae</taxon>
        <taxon>Sphaerotilus</taxon>
    </lineage>
</organism>
<keyword evidence="4" id="KW-1185">Reference proteome</keyword>
<feature type="compositionally biased region" description="Polar residues" evidence="1">
    <location>
        <begin position="46"/>
        <end position="59"/>
    </location>
</feature>
<feature type="chain" id="PRO_5030565165" description="Cobalt-zinc-cadmium resistance protein" evidence="2">
    <location>
        <begin position="21"/>
        <end position="121"/>
    </location>
</feature>
<proteinExistence type="predicted"/>
<gene>
    <name evidence="3" type="ORF">BDD16_002006</name>
</gene>
<keyword evidence="2" id="KW-0732">Signal</keyword>
<reference evidence="3 4" key="1">
    <citation type="submission" date="2020-07" db="EMBL/GenBank/DDBJ databases">
        <title>Genomic Encyclopedia of Archaeal and Bacterial Type Strains, Phase II (KMG-II): from individual species to whole genera.</title>
        <authorList>
            <person name="Goeker M."/>
        </authorList>
    </citation>
    <scope>NUCLEOTIDE SEQUENCE [LARGE SCALE GENOMIC DNA]</scope>
    <source>
        <strain evidence="3 4">DSM 21226</strain>
    </source>
</reference>
<comment type="caution">
    <text evidence="3">The sequence shown here is derived from an EMBL/GenBank/DDBJ whole genome shotgun (WGS) entry which is preliminary data.</text>
</comment>
<evidence type="ECO:0000313" key="3">
    <source>
        <dbReference type="EMBL" id="NYG33020.1"/>
    </source>
</evidence>
<dbReference type="EMBL" id="JACCFH010000001">
    <property type="protein sequence ID" value="NYG33020.1"/>
    <property type="molecule type" value="Genomic_DNA"/>
</dbReference>
<feature type="region of interest" description="Disordered" evidence="1">
    <location>
        <begin position="97"/>
        <end position="121"/>
    </location>
</feature>
<accession>A0A7Y9R0L4</accession>